<gene>
    <name evidence="2" type="ORF">KZZ10_06050</name>
</gene>
<proteinExistence type="predicted"/>
<dbReference type="Gene3D" id="3.40.50.10540">
    <property type="entry name" value="Crotonobetainyl-coa:carnitine coa-transferase, domain 1"/>
    <property type="match status" value="1"/>
</dbReference>
<dbReference type="GO" id="GO:0008410">
    <property type="term" value="F:CoA-transferase activity"/>
    <property type="evidence" value="ECO:0007669"/>
    <property type="project" value="TreeGrafter"/>
</dbReference>
<dbReference type="AlphaFoldDB" id="A0A953N901"/>
<keyword evidence="1 2" id="KW-0808">Transferase</keyword>
<evidence type="ECO:0000313" key="3">
    <source>
        <dbReference type="Proteomes" id="UP000739565"/>
    </source>
</evidence>
<accession>A0A953N901</accession>
<organism evidence="2 3">
    <name type="scientific">Zwartia hollandica</name>
    <dbReference type="NCBI Taxonomy" id="324606"/>
    <lineage>
        <taxon>Bacteria</taxon>
        <taxon>Pseudomonadati</taxon>
        <taxon>Pseudomonadota</taxon>
        <taxon>Betaproteobacteria</taxon>
        <taxon>Burkholderiales</taxon>
        <taxon>Alcaligenaceae</taxon>
        <taxon>Zwartia</taxon>
    </lineage>
</organism>
<dbReference type="SUPFAM" id="SSF89796">
    <property type="entry name" value="CoA-transferase family III (CaiB/BaiF)"/>
    <property type="match status" value="1"/>
</dbReference>
<dbReference type="EMBL" id="JAHXRI010000006">
    <property type="protein sequence ID" value="MBZ1350203.1"/>
    <property type="molecule type" value="Genomic_DNA"/>
</dbReference>
<evidence type="ECO:0000256" key="1">
    <source>
        <dbReference type="ARBA" id="ARBA00022679"/>
    </source>
</evidence>
<dbReference type="InterPro" id="IPR050483">
    <property type="entry name" value="CoA-transferase_III_domain"/>
</dbReference>
<dbReference type="Proteomes" id="UP000739565">
    <property type="component" value="Unassembled WGS sequence"/>
</dbReference>
<dbReference type="InterPro" id="IPR044855">
    <property type="entry name" value="CoA-Trfase_III_dom3_sf"/>
</dbReference>
<keyword evidence="3" id="KW-1185">Reference proteome</keyword>
<reference evidence="2" key="1">
    <citation type="submission" date="2021-07" db="EMBL/GenBank/DDBJ databases">
        <title>New genus and species of the family Alcaligenaceae.</title>
        <authorList>
            <person name="Hahn M.W."/>
        </authorList>
    </citation>
    <scope>NUCLEOTIDE SEQUENCE</scope>
    <source>
        <strain evidence="2">LF4-65</strain>
    </source>
</reference>
<name>A0A953N901_9BURK</name>
<comment type="caution">
    <text evidence="2">The sequence shown here is derived from an EMBL/GenBank/DDBJ whole genome shotgun (WGS) entry which is preliminary data.</text>
</comment>
<dbReference type="Gene3D" id="3.30.1540.10">
    <property type="entry name" value="formyl-coa transferase, domain 3"/>
    <property type="match status" value="1"/>
</dbReference>
<sequence length="392" mass="42624">MQLQGIRVVDLTRILSGPFCTMFLADMGAEVIKIEDPDEGDPVRKQGEAPNGYSFYFASFNRNKRSITLDLRSSEGKEILRKLLATADVLVNNYRPGIMDKMGFGREALAQIKPDLISCNVTGFGLDGPYADRPSFDFVAQAMSGFMSVNGAADQPPMRAAPPISDLVAGSYAAMGILAALVRRARTGQGEEVTTALTDSMTSMLAFLAANYFATGKLPLRTGNDHALASPYGLFEAADGQVAIAPSNDTFYLKLIDALELGHLRDRAEFKTNALRFENRALINAELNAKIKQQPIAHWIARLNVAGVPCGRVLNLGEVFEDPQTKHQQMRLTIEHPTHGAMDVLGFPIKFSDEPCVIHRPPPDLGADNVAVLQEIGLTPQAIAALSKRKII</sequence>
<dbReference type="InterPro" id="IPR003673">
    <property type="entry name" value="CoA-Trfase_fam_III"/>
</dbReference>
<protein>
    <submittedName>
        <fullName evidence="2">CoA transferase</fullName>
    </submittedName>
</protein>
<dbReference type="PANTHER" id="PTHR48207:SF3">
    <property type="entry name" value="SUCCINATE--HYDROXYMETHYLGLUTARATE COA-TRANSFERASE"/>
    <property type="match status" value="1"/>
</dbReference>
<dbReference type="RefSeq" id="WP_259660593.1">
    <property type="nucleotide sequence ID" value="NZ_JAHXRI010000006.1"/>
</dbReference>
<dbReference type="PANTHER" id="PTHR48207">
    <property type="entry name" value="SUCCINATE--HYDROXYMETHYLGLUTARATE COA-TRANSFERASE"/>
    <property type="match status" value="1"/>
</dbReference>
<evidence type="ECO:0000313" key="2">
    <source>
        <dbReference type="EMBL" id="MBZ1350203.1"/>
    </source>
</evidence>
<dbReference type="InterPro" id="IPR023606">
    <property type="entry name" value="CoA-Trfase_III_dom_1_sf"/>
</dbReference>
<dbReference type="Pfam" id="PF02515">
    <property type="entry name" value="CoA_transf_3"/>
    <property type="match status" value="1"/>
</dbReference>